<keyword evidence="2" id="KW-1185">Reference proteome</keyword>
<comment type="caution">
    <text evidence="1">The sequence shown here is derived from an EMBL/GenBank/DDBJ whole genome shotgun (WGS) entry which is preliminary data.</text>
</comment>
<organism evidence="1 2">
    <name type="scientific">Streptomyces mauvecolor</name>
    <dbReference type="NCBI Taxonomy" id="58345"/>
    <lineage>
        <taxon>Bacteria</taxon>
        <taxon>Bacillati</taxon>
        <taxon>Actinomycetota</taxon>
        <taxon>Actinomycetes</taxon>
        <taxon>Kitasatosporales</taxon>
        <taxon>Streptomycetaceae</taxon>
        <taxon>Streptomyces</taxon>
    </lineage>
</organism>
<reference evidence="2" key="1">
    <citation type="journal article" date="2019" name="Int. J. Syst. Evol. Microbiol.">
        <title>The Global Catalogue of Microorganisms (GCM) 10K type strain sequencing project: providing services to taxonomists for standard genome sequencing and annotation.</title>
        <authorList>
            <consortium name="The Broad Institute Genomics Platform"/>
            <consortium name="The Broad Institute Genome Sequencing Center for Infectious Disease"/>
            <person name="Wu L."/>
            <person name="Ma J."/>
        </authorList>
    </citation>
    <scope>NUCLEOTIDE SEQUENCE [LARGE SCALE GENOMIC DNA]</scope>
    <source>
        <strain evidence="2">CCM 7224</strain>
    </source>
</reference>
<proteinExistence type="predicted"/>
<protein>
    <submittedName>
        <fullName evidence="1">Uncharacterized protein</fullName>
    </submittedName>
</protein>
<dbReference type="EMBL" id="JBHSIZ010000010">
    <property type="protein sequence ID" value="MFC4956814.1"/>
    <property type="molecule type" value="Genomic_DNA"/>
</dbReference>
<dbReference type="Proteomes" id="UP001595834">
    <property type="component" value="Unassembled WGS sequence"/>
</dbReference>
<evidence type="ECO:0000313" key="2">
    <source>
        <dbReference type="Proteomes" id="UP001595834"/>
    </source>
</evidence>
<name>A0ABV9UKP9_9ACTN</name>
<accession>A0ABV9UKP9</accession>
<dbReference type="RefSeq" id="WP_344380280.1">
    <property type="nucleotide sequence ID" value="NZ_BAAASQ010000039.1"/>
</dbReference>
<gene>
    <name evidence="1" type="ORF">ACFPFX_10925</name>
</gene>
<evidence type="ECO:0000313" key="1">
    <source>
        <dbReference type="EMBL" id="MFC4956814.1"/>
    </source>
</evidence>
<sequence length="161" mass="16943">MPDITQPHHPDAAHHILNRAHDLLDAAGEQESPSFAQLLTRAADQLRADGCLDLDLHGLAQAVTEAAAQLVACTHIPLQKRDPHLEYYLDALDQLPRPARTGLLTAAARHTAPCPEGAPLLDAPPHGRFPARHRITGPCPCGCNSGGCCGGCGHAGCAGRQ</sequence>